<evidence type="ECO:0000313" key="6">
    <source>
        <dbReference type="EMBL" id="RRR22463.1"/>
    </source>
</evidence>
<dbReference type="InterPro" id="IPR006311">
    <property type="entry name" value="TAT_signal"/>
</dbReference>
<dbReference type="EMBL" id="CP031356">
    <property type="protein sequence ID" value="AXK46748.1"/>
    <property type="molecule type" value="Genomic_DNA"/>
</dbReference>
<dbReference type="Gene3D" id="3.40.190.10">
    <property type="entry name" value="Periplasmic binding protein-like II"/>
    <property type="match status" value="1"/>
</dbReference>
<dbReference type="SUPFAM" id="SSF53850">
    <property type="entry name" value="Periplasmic binding protein-like II"/>
    <property type="match status" value="1"/>
</dbReference>
<evidence type="ECO:0000313" key="7">
    <source>
        <dbReference type="Proteomes" id="UP000254236"/>
    </source>
</evidence>
<name>A0A345YS46_9MICO</name>
<dbReference type="GO" id="GO:1901982">
    <property type="term" value="F:maltose binding"/>
    <property type="evidence" value="ECO:0007669"/>
    <property type="project" value="TreeGrafter"/>
</dbReference>
<keyword evidence="7" id="KW-1185">Reference proteome</keyword>
<dbReference type="Pfam" id="PF13416">
    <property type="entry name" value="SBP_bac_8"/>
    <property type="match status" value="1"/>
</dbReference>
<reference evidence="5 7" key="1">
    <citation type="submission" date="2018-07" db="EMBL/GenBank/DDBJ databases">
        <title>Brachybacterium saurashtrense DSM 23186 genome sequence.</title>
        <authorList>
            <person name="Guo L."/>
        </authorList>
    </citation>
    <scope>NUCLEOTIDE SEQUENCE [LARGE SCALE GENOMIC DNA]</scope>
    <source>
        <strain evidence="5 7">DSM 23186</strain>
    </source>
</reference>
<dbReference type="GO" id="GO:0015768">
    <property type="term" value="P:maltose transport"/>
    <property type="evidence" value="ECO:0007669"/>
    <property type="project" value="TreeGrafter"/>
</dbReference>
<dbReference type="KEGG" id="bsau:DWV08_14760"/>
<dbReference type="PROSITE" id="PS51318">
    <property type="entry name" value="TAT"/>
    <property type="match status" value="1"/>
</dbReference>
<dbReference type="Proteomes" id="UP000254236">
    <property type="component" value="Chromosome"/>
</dbReference>
<comment type="similarity">
    <text evidence="1">Belongs to the bacterial solute-binding protein 1 family.</text>
</comment>
<dbReference type="PANTHER" id="PTHR30061">
    <property type="entry name" value="MALTOSE-BINDING PERIPLASMIC PROTEIN"/>
    <property type="match status" value="1"/>
</dbReference>
<dbReference type="Proteomes" id="UP000282185">
    <property type="component" value="Unassembled WGS sequence"/>
</dbReference>
<protein>
    <submittedName>
        <fullName evidence="6">Extracellular solute-binding protein</fullName>
    </submittedName>
</protein>
<dbReference type="AlphaFoldDB" id="A0A345YS46"/>
<dbReference type="OrthoDB" id="9780991at2"/>
<evidence type="ECO:0000256" key="2">
    <source>
        <dbReference type="ARBA" id="ARBA00022448"/>
    </source>
</evidence>
<proteinExistence type="inferred from homology"/>
<evidence type="ECO:0000313" key="8">
    <source>
        <dbReference type="Proteomes" id="UP000282185"/>
    </source>
</evidence>
<gene>
    <name evidence="5" type="ORF">DWV08_14760</name>
    <name evidence="6" type="ORF">DXU92_09380</name>
</gene>
<accession>A0A345YS46</accession>
<dbReference type="GO" id="GO:0055052">
    <property type="term" value="C:ATP-binding cassette (ABC) transporter complex, substrate-binding subunit-containing"/>
    <property type="evidence" value="ECO:0007669"/>
    <property type="project" value="TreeGrafter"/>
</dbReference>
<reference evidence="6 8" key="2">
    <citation type="submission" date="2018-08" db="EMBL/GenBank/DDBJ databases">
        <title>Brachybacterium saurashtrense DSM 23186.</title>
        <authorList>
            <person name="Li Y."/>
        </authorList>
    </citation>
    <scope>NUCLEOTIDE SEQUENCE [LARGE SCALE GENOMIC DNA]</scope>
    <source>
        <strain evidence="6 8">DSM 23186</strain>
    </source>
</reference>
<evidence type="ECO:0000256" key="4">
    <source>
        <dbReference type="SAM" id="SignalP"/>
    </source>
</evidence>
<dbReference type="RefSeq" id="WP_115414495.1">
    <property type="nucleotide sequence ID" value="NZ_CP031356.1"/>
</dbReference>
<dbReference type="GO" id="GO:0042956">
    <property type="term" value="P:maltodextrin transmembrane transport"/>
    <property type="evidence" value="ECO:0007669"/>
    <property type="project" value="TreeGrafter"/>
</dbReference>
<dbReference type="PANTHER" id="PTHR30061:SF50">
    <property type="entry name" value="MALTOSE_MALTODEXTRIN-BINDING PERIPLASMIC PROTEIN"/>
    <property type="match status" value="1"/>
</dbReference>
<organism evidence="6 8">
    <name type="scientific">Brachybacterium saurashtrense</name>
    <dbReference type="NCBI Taxonomy" id="556288"/>
    <lineage>
        <taxon>Bacteria</taxon>
        <taxon>Bacillati</taxon>
        <taxon>Actinomycetota</taxon>
        <taxon>Actinomycetes</taxon>
        <taxon>Micrococcales</taxon>
        <taxon>Dermabacteraceae</taxon>
        <taxon>Brachybacterium</taxon>
    </lineage>
</organism>
<evidence type="ECO:0000256" key="1">
    <source>
        <dbReference type="ARBA" id="ARBA00008520"/>
    </source>
</evidence>
<keyword evidence="3 4" id="KW-0732">Signal</keyword>
<evidence type="ECO:0000256" key="3">
    <source>
        <dbReference type="ARBA" id="ARBA00022729"/>
    </source>
</evidence>
<sequence length="426" mass="44561">MTGTNPMKRRSFLAGTAGLAATGALAACGSSGSGGGGGGGEDASQGGNTVTVWHYFAEDNQVALMDQYKEMFEAENEGATVENVFVPYDQLNSKVVNAAGSQTGPDVVVFNGAEAAVLALGGGLKAIDEEWAAFEDAGQFPDSVQHTIDGTLYAVQGYVNLLGLWCNVDRLDELGLEPPTTIDELEAAMAAAQESGLAGITVSGLPQSQGEWQAYPWLSSQGFTYESPDEQALTDGFAMVHDWVEKGYLSREATTWDQTVPFQQFLAGQSLFAANGNWQIALAESDATFEYTVVPLPVGGAGQVYLGGEGQAVGAFSQNPELAWQYLASTFYSSEGQLAAVENVGYIPAREDANQDPAVADNALLTPFSETVAERGATYPSAAIPPEAVADVQTTVGQAWSSALGGQQDPEAASQTVMQLLESLSA</sequence>
<keyword evidence="2" id="KW-0813">Transport</keyword>
<feature type="chain" id="PRO_5044584645" evidence="4">
    <location>
        <begin position="27"/>
        <end position="426"/>
    </location>
</feature>
<feature type="signal peptide" evidence="4">
    <location>
        <begin position="1"/>
        <end position="26"/>
    </location>
</feature>
<dbReference type="EMBL" id="QSWH01000004">
    <property type="protein sequence ID" value="RRR22463.1"/>
    <property type="molecule type" value="Genomic_DNA"/>
</dbReference>
<dbReference type="InterPro" id="IPR006059">
    <property type="entry name" value="SBP"/>
</dbReference>
<evidence type="ECO:0000313" key="5">
    <source>
        <dbReference type="EMBL" id="AXK46748.1"/>
    </source>
</evidence>